<gene>
    <name evidence="2" type="ORF">Lalb_Chr20g0117801</name>
    <name evidence="3" type="ORF">Lalb_Chr20g0117861</name>
</gene>
<reference evidence="3" key="2">
    <citation type="journal article" date="2020" name="Nat. Commun.">
        <title>High-quality genome sequence of white lupin provides insight into soil exploration and seed quality.</title>
        <authorList>
            <person name="Hufnagel B."/>
            <person name="Marques A."/>
            <person name="Soriano A."/>
            <person name="Marques L."/>
            <person name="Divol F."/>
            <person name="Doumas P."/>
            <person name="Sallet E."/>
            <person name="Mancinotti D."/>
            <person name="Carrere S."/>
            <person name="Marande W."/>
            <person name="Arribat S."/>
            <person name="Keller J."/>
            <person name="Huneau C."/>
            <person name="Blein T."/>
            <person name="Aime D."/>
            <person name="Laguerre M."/>
            <person name="Taylor J."/>
            <person name="Schubert V."/>
            <person name="Nelson M."/>
            <person name="Geu-Flores F."/>
            <person name="Crespi M."/>
            <person name="Gallardo K."/>
            <person name="Delaux P.M."/>
            <person name="Salse J."/>
            <person name="Berges H."/>
            <person name="Guyot R."/>
            <person name="Gouzy J."/>
            <person name="Peret B."/>
        </authorList>
    </citation>
    <scope>NUCLEOTIDE SEQUENCE</scope>
    <source>
        <tissue evidence="3">Leaves</tissue>
    </source>
</reference>
<dbReference type="Pfam" id="PF08590">
    <property type="entry name" value="DUF1771"/>
    <property type="match status" value="1"/>
</dbReference>
<dbReference type="InterPro" id="IPR036063">
    <property type="entry name" value="Smr_dom_sf"/>
</dbReference>
<organism evidence="3 4">
    <name type="scientific">Lupinus albus</name>
    <name type="common">White lupine</name>
    <name type="synonym">Lupinus termis</name>
    <dbReference type="NCBI Taxonomy" id="3870"/>
    <lineage>
        <taxon>Eukaryota</taxon>
        <taxon>Viridiplantae</taxon>
        <taxon>Streptophyta</taxon>
        <taxon>Embryophyta</taxon>
        <taxon>Tracheophyta</taxon>
        <taxon>Spermatophyta</taxon>
        <taxon>Magnoliopsida</taxon>
        <taxon>eudicotyledons</taxon>
        <taxon>Gunneridae</taxon>
        <taxon>Pentapetalae</taxon>
        <taxon>rosids</taxon>
        <taxon>fabids</taxon>
        <taxon>Fabales</taxon>
        <taxon>Fabaceae</taxon>
        <taxon>Papilionoideae</taxon>
        <taxon>50 kb inversion clade</taxon>
        <taxon>genistoids sensu lato</taxon>
        <taxon>core genistoids</taxon>
        <taxon>Genisteae</taxon>
        <taxon>Lupinus</taxon>
    </lineage>
</organism>
<feature type="domain" description="Smr" evidence="1">
    <location>
        <begin position="81"/>
        <end position="166"/>
    </location>
</feature>
<dbReference type="PANTHER" id="PTHR47812">
    <property type="entry name" value="SMR (SMALL MUTS RELATED) DOMAIN-CONTAINING PROTEIN"/>
    <property type="match status" value="1"/>
</dbReference>
<dbReference type="InterPro" id="IPR013899">
    <property type="entry name" value="DUF1771"/>
</dbReference>
<dbReference type="OrthoDB" id="3231855at2759"/>
<evidence type="ECO:0000313" key="2">
    <source>
        <dbReference type="EMBL" id="KAE9591375.1"/>
    </source>
</evidence>
<dbReference type="SMART" id="SM00463">
    <property type="entry name" value="SMR"/>
    <property type="match status" value="1"/>
</dbReference>
<protein>
    <submittedName>
        <fullName evidence="3">Putative Smr domain-containing protein</fullName>
    </submittedName>
</protein>
<keyword evidence="4" id="KW-1185">Reference proteome</keyword>
<dbReference type="EMBL" id="WOCE01000020">
    <property type="protein sequence ID" value="KAE9591381.1"/>
    <property type="molecule type" value="Genomic_DNA"/>
</dbReference>
<evidence type="ECO:0000313" key="3">
    <source>
        <dbReference type="EMBL" id="KAE9591381.1"/>
    </source>
</evidence>
<dbReference type="Pfam" id="PF01713">
    <property type="entry name" value="Smr"/>
    <property type="match status" value="1"/>
</dbReference>
<dbReference type="SUPFAM" id="SSF160443">
    <property type="entry name" value="SMR domain-like"/>
    <property type="match status" value="1"/>
</dbReference>
<dbReference type="InterPro" id="IPR002625">
    <property type="entry name" value="Smr_dom"/>
</dbReference>
<dbReference type="EMBL" id="WOCE01000020">
    <property type="protein sequence ID" value="KAE9591375.1"/>
    <property type="molecule type" value="Genomic_DNA"/>
</dbReference>
<comment type="caution">
    <text evidence="3">The sequence shown here is derived from an EMBL/GenBank/DDBJ whole genome shotgun (WGS) entry which is preliminary data.</text>
</comment>
<sequence length="166" mass="19423">MTLIKNDIYTIHRKDAIEMTISGRQHLLDARNAYLKKDYLSSQKFARKGKEELCLAQQLNFKAAIEIFKIKNHRNDIRKIVDLHGLHAKEAIQALQECLGNIEVKEENHIVQPKLEPCKLKTLQVITGVGKHSQRIPVLPIVIRNYLQENRYRFEEMRSGVLKVWR</sequence>
<evidence type="ECO:0000259" key="1">
    <source>
        <dbReference type="PROSITE" id="PS50828"/>
    </source>
</evidence>
<dbReference type="Proteomes" id="UP000447434">
    <property type="component" value="Chromosome 20"/>
</dbReference>
<evidence type="ECO:0000313" key="4">
    <source>
        <dbReference type="Proteomes" id="UP000447434"/>
    </source>
</evidence>
<dbReference type="PANTHER" id="PTHR47812:SF2">
    <property type="entry name" value="SMR (SMALL MUTS RELATED) DOMAIN-CONTAINING PROTEIN"/>
    <property type="match status" value="1"/>
</dbReference>
<reference evidence="4" key="1">
    <citation type="journal article" date="2020" name="Nat. Commun.">
        <title>Genome sequence of the cluster root forming white lupin.</title>
        <authorList>
            <person name="Hufnagel B."/>
            <person name="Marques A."/>
            <person name="Soriano A."/>
            <person name="Marques L."/>
            <person name="Divol F."/>
            <person name="Doumas P."/>
            <person name="Sallet E."/>
            <person name="Mancinotti D."/>
            <person name="Carrere S."/>
            <person name="Marande W."/>
            <person name="Arribat S."/>
            <person name="Keller J."/>
            <person name="Huneau C."/>
            <person name="Blein T."/>
            <person name="Aime D."/>
            <person name="Laguerre M."/>
            <person name="Taylor J."/>
            <person name="Schubert V."/>
            <person name="Nelson M."/>
            <person name="Geu-Flores F."/>
            <person name="Crespi M."/>
            <person name="Gallardo-Guerrero K."/>
            <person name="Delaux P.-M."/>
            <person name="Salse J."/>
            <person name="Berges H."/>
            <person name="Guyot R."/>
            <person name="Gouzy J."/>
            <person name="Peret B."/>
        </authorList>
    </citation>
    <scope>NUCLEOTIDE SEQUENCE [LARGE SCALE GENOMIC DNA]</scope>
    <source>
        <strain evidence="4">cv. Amiga</strain>
    </source>
</reference>
<name>A0A6A4NQZ6_LUPAL</name>
<proteinExistence type="predicted"/>
<dbReference type="AlphaFoldDB" id="A0A6A4NQZ6"/>
<dbReference type="Gene3D" id="3.30.1370.110">
    <property type="match status" value="1"/>
</dbReference>
<accession>A0A6A4NQZ6</accession>
<dbReference type="SMART" id="SM01162">
    <property type="entry name" value="DUF1771"/>
    <property type="match status" value="1"/>
</dbReference>
<dbReference type="PROSITE" id="PS50828">
    <property type="entry name" value="SMR"/>
    <property type="match status" value="1"/>
</dbReference>